<dbReference type="OrthoDB" id="9777124at2"/>
<evidence type="ECO:0000256" key="7">
    <source>
        <dbReference type="ARBA" id="ARBA00023136"/>
    </source>
</evidence>
<keyword evidence="3" id="KW-0808">Transferase</keyword>
<feature type="transmembrane region" description="Helical" evidence="10">
    <location>
        <begin position="163"/>
        <end position="182"/>
    </location>
</feature>
<dbReference type="InterPro" id="IPR003811">
    <property type="entry name" value="G3P_acylTferase_PlsY"/>
</dbReference>
<keyword evidence="8" id="KW-0594">Phospholipid biosynthesis</keyword>
<sequence>MIQYLLFTVAGFLSGSILYSYMIAKYFCRIDITEVSDDKNPGAANVIKHAGVKYGIPAIILDVLKGFIPIYLASKHLDIESLYFIPVLAAPVLGHATAPLFNWHGGKAIASSFGCLLGLMPNSYIVLVLAMLLFFFTFFVIIRPNSLRCIVSYALFSMYCLRYCPIPGIRYGGILISIIVIIKHLKGYENTKVTLQFGPWEQLKKII</sequence>
<evidence type="ECO:0000256" key="1">
    <source>
        <dbReference type="ARBA" id="ARBA00022475"/>
    </source>
</evidence>
<keyword evidence="12" id="KW-1185">Reference proteome</keyword>
<keyword evidence="7 10" id="KW-0472">Membrane</keyword>
<proteinExistence type="predicted"/>
<feature type="transmembrane region" description="Helical" evidence="10">
    <location>
        <begin position="82"/>
        <end position="103"/>
    </location>
</feature>
<protein>
    <submittedName>
        <fullName evidence="11">Putative membrane protein</fullName>
    </submittedName>
</protein>
<evidence type="ECO:0000313" key="12">
    <source>
        <dbReference type="Proteomes" id="UP000236497"/>
    </source>
</evidence>
<gene>
    <name evidence="11" type="ORF">HHT355_1315</name>
</gene>
<evidence type="ECO:0000256" key="6">
    <source>
        <dbReference type="ARBA" id="ARBA00023098"/>
    </source>
</evidence>
<evidence type="ECO:0000256" key="4">
    <source>
        <dbReference type="ARBA" id="ARBA00022692"/>
    </source>
</evidence>
<keyword evidence="4 10" id="KW-0812">Transmembrane</keyword>
<evidence type="ECO:0000256" key="5">
    <source>
        <dbReference type="ARBA" id="ARBA00022989"/>
    </source>
</evidence>
<dbReference type="Pfam" id="PF02660">
    <property type="entry name" value="G3P_acyltransf"/>
    <property type="match status" value="1"/>
</dbReference>
<keyword evidence="5 10" id="KW-1133">Transmembrane helix</keyword>
<dbReference type="Proteomes" id="UP000236497">
    <property type="component" value="Unassembled WGS sequence"/>
</dbReference>
<dbReference type="GO" id="GO:0005886">
    <property type="term" value="C:plasma membrane"/>
    <property type="evidence" value="ECO:0007669"/>
    <property type="project" value="InterPro"/>
</dbReference>
<evidence type="ECO:0000256" key="2">
    <source>
        <dbReference type="ARBA" id="ARBA00022516"/>
    </source>
</evidence>
<evidence type="ECO:0000256" key="9">
    <source>
        <dbReference type="ARBA" id="ARBA00023264"/>
    </source>
</evidence>
<dbReference type="GO" id="GO:0008654">
    <property type="term" value="P:phospholipid biosynthetic process"/>
    <property type="evidence" value="ECO:0007669"/>
    <property type="project" value="UniProtKB-KW"/>
</dbReference>
<accession>A0A0H5SGB3</accession>
<keyword evidence="2" id="KW-0444">Lipid biosynthesis</keyword>
<feature type="transmembrane region" description="Helical" evidence="10">
    <location>
        <begin position="6"/>
        <end position="24"/>
    </location>
</feature>
<keyword evidence="9" id="KW-1208">Phospholipid metabolism</keyword>
<keyword evidence="1" id="KW-1003">Cell membrane</keyword>
<feature type="transmembrane region" description="Helical" evidence="10">
    <location>
        <begin position="123"/>
        <end position="142"/>
    </location>
</feature>
<name>A0A0H5SGB3_HERHM</name>
<dbReference type="AlphaFoldDB" id="A0A0H5SGB3"/>
<keyword evidence="6" id="KW-0443">Lipid metabolism</keyword>
<dbReference type="PANTHER" id="PTHR30309">
    <property type="entry name" value="INNER MEMBRANE PROTEIN YGIH"/>
    <property type="match status" value="1"/>
</dbReference>
<evidence type="ECO:0000256" key="8">
    <source>
        <dbReference type="ARBA" id="ARBA00023209"/>
    </source>
</evidence>
<dbReference type="RefSeq" id="WP_103202619.1">
    <property type="nucleotide sequence ID" value="NZ_CVTD020000015.1"/>
</dbReference>
<dbReference type="PANTHER" id="PTHR30309:SF0">
    <property type="entry name" value="GLYCEROL-3-PHOSPHATE ACYLTRANSFERASE-RELATED"/>
    <property type="match status" value="1"/>
</dbReference>
<evidence type="ECO:0000256" key="3">
    <source>
        <dbReference type="ARBA" id="ARBA00022679"/>
    </source>
</evidence>
<evidence type="ECO:0000256" key="10">
    <source>
        <dbReference type="SAM" id="Phobius"/>
    </source>
</evidence>
<evidence type="ECO:0000313" key="11">
    <source>
        <dbReference type="EMBL" id="CRZ34517.1"/>
    </source>
</evidence>
<organism evidence="11 12">
    <name type="scientific">Herbinix hemicellulosilytica</name>
    <dbReference type="NCBI Taxonomy" id="1564487"/>
    <lineage>
        <taxon>Bacteria</taxon>
        <taxon>Bacillati</taxon>
        <taxon>Bacillota</taxon>
        <taxon>Clostridia</taxon>
        <taxon>Lachnospirales</taxon>
        <taxon>Lachnospiraceae</taxon>
        <taxon>Herbinix</taxon>
    </lineage>
</organism>
<dbReference type="EMBL" id="CVTD020000015">
    <property type="protein sequence ID" value="CRZ34517.1"/>
    <property type="molecule type" value="Genomic_DNA"/>
</dbReference>
<dbReference type="SMART" id="SM01207">
    <property type="entry name" value="G3P_acyltransf"/>
    <property type="match status" value="1"/>
</dbReference>
<dbReference type="GO" id="GO:0043772">
    <property type="term" value="F:acyl-phosphate glycerol-3-phosphate acyltransferase activity"/>
    <property type="evidence" value="ECO:0007669"/>
    <property type="project" value="InterPro"/>
</dbReference>
<reference evidence="11 12" key="1">
    <citation type="submission" date="2015-06" db="EMBL/GenBank/DDBJ databases">
        <authorList>
            <person name="Wibberg Daniel"/>
        </authorList>
    </citation>
    <scope>NUCLEOTIDE SEQUENCE [LARGE SCALE GENOMIC DNA]</scope>
    <source>
        <strain evidence="11 12">T3/55T</strain>
    </source>
</reference>